<accession>A0A2S8GP11</accession>
<dbReference type="OrthoDB" id="279540at2"/>
<comment type="caution">
    <text evidence="2">The sequence shown here is derived from an EMBL/GenBank/DDBJ whole genome shotgun (WGS) entry which is preliminary data.</text>
</comment>
<evidence type="ECO:0000256" key="1">
    <source>
        <dbReference type="SAM" id="MobiDB-lite"/>
    </source>
</evidence>
<dbReference type="AlphaFoldDB" id="A0A2S8GP11"/>
<evidence type="ECO:0008006" key="4">
    <source>
        <dbReference type="Google" id="ProtNLM"/>
    </source>
</evidence>
<feature type="compositionally biased region" description="Basic and acidic residues" evidence="1">
    <location>
        <begin position="573"/>
        <end position="608"/>
    </location>
</feature>
<organism evidence="2 3">
    <name type="scientific">Blastopirellula marina</name>
    <dbReference type="NCBI Taxonomy" id="124"/>
    <lineage>
        <taxon>Bacteria</taxon>
        <taxon>Pseudomonadati</taxon>
        <taxon>Planctomycetota</taxon>
        <taxon>Planctomycetia</taxon>
        <taxon>Pirellulales</taxon>
        <taxon>Pirellulaceae</taxon>
        <taxon>Blastopirellula</taxon>
    </lineage>
</organism>
<reference evidence="2 3" key="1">
    <citation type="submission" date="2018-02" db="EMBL/GenBank/DDBJ databases">
        <title>Comparative genomes isolates from brazilian mangrove.</title>
        <authorList>
            <person name="Araujo J.E."/>
            <person name="Taketani R.G."/>
            <person name="Silva M.C.P."/>
            <person name="Loureco M.V."/>
            <person name="Andreote F.D."/>
        </authorList>
    </citation>
    <scope>NUCLEOTIDE SEQUENCE [LARGE SCALE GENOMIC DNA]</scope>
    <source>
        <strain evidence="2 3">Nap-Phe MGV</strain>
    </source>
</reference>
<dbReference type="EMBL" id="PUHZ01000010">
    <property type="protein sequence ID" value="PQO46186.1"/>
    <property type="molecule type" value="Genomic_DNA"/>
</dbReference>
<protein>
    <recommendedName>
        <fullName evidence="4">DUF3987 domain-containing protein</fullName>
    </recommendedName>
</protein>
<name>A0A2S8GP11_9BACT</name>
<dbReference type="Pfam" id="PF13148">
    <property type="entry name" value="DUF3987"/>
    <property type="match status" value="1"/>
</dbReference>
<dbReference type="RefSeq" id="WP_105335157.1">
    <property type="nucleotide sequence ID" value="NZ_PUHZ01000010.1"/>
</dbReference>
<gene>
    <name evidence="2" type="ORF">C5Y93_09365</name>
</gene>
<feature type="region of interest" description="Disordered" evidence="1">
    <location>
        <begin position="554"/>
        <end position="629"/>
    </location>
</feature>
<proteinExistence type="predicted"/>
<dbReference type="InterPro" id="IPR025048">
    <property type="entry name" value="DUF3987"/>
</dbReference>
<evidence type="ECO:0000313" key="3">
    <source>
        <dbReference type="Proteomes" id="UP000237819"/>
    </source>
</evidence>
<sequence length="662" mass="76097">MARQIPTSLHEWLTQGGTEAEWYHIQRTDRGLDCPAPPPWEPILMLDERAQPKFPVDALPKQLRDFAVGISREQQTPVDLAATTSLAIFSATLAQKIRIETRHGQSVPVNLFMANITQGSLAEENVIGEARSVFEQLELHSVEQWRPEIAKRQCLRRQDKNRLRRLERLGMDSTRSRDEALELAIKLEQNPVPALPRWIVDDTTPGRLDKHLVEQKGKLAAFYGEAAILDLFTGTQSKRRMAQRELFRRCHGGEKFLVEQRGGRRELVDDAQITCQMVVPEWSIEALQRHRSRRGRGVLDCFLFSMPKQQAGPRNLKDRRTMSHEAIQGYGDLIVSGQRNKQSYRLKLSSEARHRFELFEEEVEEHLMRRPKEALFRSWLDRLPEQTLRIAAVLHSTALYQPNLEESPQMEETVSLETIEQAVKIARYFIPHAEAALAAMHCHWDDATDGARYLLDWFMSEKVKTFTRREAHQRSRARFRAAWEIDAPLAELVRRGYIRPIPASPAEKKTAGRSASQRYEVQEDIYYVHRHPDYSFGEIGNCEYKPLAPRAHEEKVKNPGAMPSSASACEAKSTPENHSEHDRRQSAEPRHAHADEGMAPRANSEDKPRRRKLSDAPSAKAFKKKNAHLLKRYREKIVPLIKELEQNVAEEKVAGKKQENHG</sequence>
<evidence type="ECO:0000313" key="2">
    <source>
        <dbReference type="EMBL" id="PQO46186.1"/>
    </source>
</evidence>
<dbReference type="Proteomes" id="UP000237819">
    <property type="component" value="Unassembled WGS sequence"/>
</dbReference>